<organism evidence="5 6">
    <name type="scientific">Pristionchus fissidentatus</name>
    <dbReference type="NCBI Taxonomy" id="1538716"/>
    <lineage>
        <taxon>Eukaryota</taxon>
        <taxon>Metazoa</taxon>
        <taxon>Ecdysozoa</taxon>
        <taxon>Nematoda</taxon>
        <taxon>Chromadorea</taxon>
        <taxon>Rhabditida</taxon>
        <taxon>Rhabditina</taxon>
        <taxon>Diplogasteromorpha</taxon>
        <taxon>Diplogasteroidea</taxon>
        <taxon>Neodiplogasteridae</taxon>
        <taxon>Pristionchus</taxon>
    </lineage>
</organism>
<keyword evidence="2" id="KW-1133">Transmembrane helix</keyword>
<dbReference type="PROSITE" id="PS51252">
    <property type="entry name" value="ANTISTASIN"/>
    <property type="match status" value="3"/>
</dbReference>
<feature type="domain" description="VWFC" evidence="3">
    <location>
        <begin position="613"/>
        <end position="678"/>
    </location>
</feature>
<keyword evidence="2" id="KW-0472">Membrane</keyword>
<dbReference type="InterPro" id="IPR004094">
    <property type="entry name" value="Antistasin-like"/>
</dbReference>
<feature type="domain" description="VWFC" evidence="3">
    <location>
        <begin position="846"/>
        <end position="904"/>
    </location>
</feature>
<dbReference type="PANTHER" id="PTHR46439:SF1">
    <property type="entry name" value="CYSTEINE-RICH MOTOR NEURON 1 PROTEIN"/>
    <property type="match status" value="1"/>
</dbReference>
<dbReference type="Proteomes" id="UP001432322">
    <property type="component" value="Unassembled WGS sequence"/>
</dbReference>
<evidence type="ECO:0000313" key="5">
    <source>
        <dbReference type="EMBL" id="GMT11597.1"/>
    </source>
</evidence>
<evidence type="ECO:0008006" key="7">
    <source>
        <dbReference type="Google" id="ProtNLM"/>
    </source>
</evidence>
<feature type="non-terminal residue" evidence="5">
    <location>
        <position position="1"/>
    </location>
</feature>
<dbReference type="Pfam" id="PF23334">
    <property type="entry name" value="VWC2L_2nd"/>
    <property type="match status" value="1"/>
</dbReference>
<feature type="domain" description="Antistasin-like" evidence="4">
    <location>
        <begin position="533"/>
        <end position="561"/>
    </location>
</feature>
<gene>
    <name evidence="5" type="ORF">PFISCL1PPCAC_2894</name>
</gene>
<feature type="compositionally biased region" description="Basic and acidic residues" evidence="1">
    <location>
        <begin position="14"/>
        <end position="37"/>
    </location>
</feature>
<feature type="region of interest" description="Disordered" evidence="1">
    <location>
        <begin position="1"/>
        <end position="67"/>
    </location>
</feature>
<dbReference type="Gene3D" id="2.10.22.10">
    <property type="entry name" value="Antistasin, domain 1"/>
    <property type="match status" value="2"/>
</dbReference>
<feature type="domain" description="VWFC" evidence="3">
    <location>
        <begin position="705"/>
        <end position="766"/>
    </location>
</feature>
<dbReference type="EMBL" id="BTSY01000001">
    <property type="protein sequence ID" value="GMT11597.1"/>
    <property type="molecule type" value="Genomic_DNA"/>
</dbReference>
<dbReference type="Pfam" id="PF00093">
    <property type="entry name" value="VWC"/>
    <property type="match status" value="4"/>
</dbReference>
<dbReference type="Gene3D" id="6.20.200.20">
    <property type="match status" value="6"/>
</dbReference>
<dbReference type="GO" id="GO:0005886">
    <property type="term" value="C:plasma membrane"/>
    <property type="evidence" value="ECO:0007669"/>
    <property type="project" value="TreeGrafter"/>
</dbReference>
<protein>
    <recommendedName>
        <fullName evidence="7">Crm-1</fullName>
    </recommendedName>
</protein>
<feature type="compositionally biased region" description="Pro residues" evidence="1">
    <location>
        <begin position="43"/>
        <end position="55"/>
    </location>
</feature>
<sequence length="1094" mass="116693">QQQRSSATTLRLGTRGERASTGEETPEKEKEVGEWKRRSLSPLPSPARPPTPNPPSKGREGKRKRPCVPCDHYHRSIMGRSSSPWIRWRSIIVVMVLIVMTMRVEAKEQKRCPEMCPSSCPDEDSLAACKESSVMDECGCCPVCVLHRVGAACGPAAACAPPLLCAARNESAAAKCVEADSMEACADVECPIPFHPRCPDDSRLVIRAPEKKGECCGRRGECVCDEESCSVPSCDVTSGLQRVLIKEGAGVAGQCCDKYECRKREAHCATALCPPSVLHENEGEEECPTDSHRPPIHRTEGACCPVQPGCRCRASICKPATCPEGKIAKVTKRGSGTPGSCCDEWTCVEEPTTLMKGCLRAGQKYKDGEEWHEGSCETCRCKRGVAACSKQSCPKPHTQCSWIVLPEGECCPVCYGCQTERLEKKRMNETWQRDDCTTCTCSPHGESVCEKHMCRSDCENPRKVEGQCCPVCDEPTILTLPSTCPSLEHCPLRCENGLSRDDRGCFVCACLPAVAPEGEGRGEGKKEGTTGNCKSLDETNCEKQCAHGYLRNAAGCAVCRCAKCPPLHQCIKHCLYGFETNSVGCPVCKCRAMARIDARLSIADKLSRLSGKDKCVSVSSTGKIIERDGGEWWSDGCRHCFCEQHQEFCSLISCPERPAECPESAWTHEDGACCPSCSSSLVTTAIESSTALSTGKSLAAKHEHTVCQSPGTGRLFTDGETWQLAPCVSCTCRVGHVLCRVAECPPTPCKEPLLIGGGGQCCPQCPKDPADDVNDDSAEACTDGSGLAHASGGSWRNDDCTSCVCRDGKEECFKQTCDDLASCRGVPLVLKGRCCPVCSDVLSSSAVCTYGNAVYSVHEEWRDGTCRNCSCVAGGQTVCRELVCPACADPVSVSSPDACCPLCKDGGWASFGEGNGSIVLPSSSTSTPSPMTVVALSLGGTVLLLMLLALILFLYRKRKATHKVIGSPGGRRGGGVLSKVNSSGVLLTAASKRLGSHPQLPLISDDWEGMKMGVVTESLLGTNNSECSASVASSESSGHGTAGSHSADDLAPLTRSPGASRRPAAPFGALVDFAARLSTPTASPKTPRHHQMNP</sequence>
<evidence type="ECO:0000256" key="2">
    <source>
        <dbReference type="SAM" id="Phobius"/>
    </source>
</evidence>
<accession>A0AAV5UYE9</accession>
<dbReference type="SMART" id="SM00214">
    <property type="entry name" value="VWC"/>
    <property type="match status" value="6"/>
</dbReference>
<evidence type="ECO:0000259" key="3">
    <source>
        <dbReference type="PROSITE" id="PS50184"/>
    </source>
</evidence>
<dbReference type="InterPro" id="IPR001007">
    <property type="entry name" value="VWF_dom"/>
</dbReference>
<feature type="domain" description="Antistasin-like" evidence="4">
    <location>
        <begin position="484"/>
        <end position="510"/>
    </location>
</feature>
<feature type="region of interest" description="Disordered" evidence="1">
    <location>
        <begin position="1026"/>
        <end position="1067"/>
    </location>
</feature>
<feature type="transmembrane region" description="Helical" evidence="2">
    <location>
        <begin position="85"/>
        <end position="104"/>
    </location>
</feature>
<name>A0AAV5UYE9_9BILA</name>
<feature type="domain" description="VWFC" evidence="3">
    <location>
        <begin position="356"/>
        <end position="415"/>
    </location>
</feature>
<comment type="caution">
    <text evidence="5">The sequence shown here is derived from an EMBL/GenBank/DDBJ whole genome shotgun (WGS) entry which is preliminary data.</text>
</comment>
<feature type="domain" description="VWFC" evidence="3">
    <location>
        <begin position="412"/>
        <end position="473"/>
    </location>
</feature>
<reference evidence="5" key="1">
    <citation type="submission" date="2023-10" db="EMBL/GenBank/DDBJ databases">
        <title>Genome assembly of Pristionchus species.</title>
        <authorList>
            <person name="Yoshida K."/>
            <person name="Sommer R.J."/>
        </authorList>
    </citation>
    <scope>NUCLEOTIDE SEQUENCE</scope>
    <source>
        <strain evidence="5">RS5133</strain>
    </source>
</reference>
<feature type="transmembrane region" description="Helical" evidence="2">
    <location>
        <begin position="931"/>
        <end position="955"/>
    </location>
</feature>
<dbReference type="PROSITE" id="PS01208">
    <property type="entry name" value="VWFC_1"/>
    <property type="match status" value="5"/>
</dbReference>
<evidence type="ECO:0000256" key="1">
    <source>
        <dbReference type="SAM" id="MobiDB-lite"/>
    </source>
</evidence>
<dbReference type="AlphaFoldDB" id="A0AAV5UYE9"/>
<feature type="domain" description="Antistasin-like" evidence="4">
    <location>
        <begin position="564"/>
        <end position="590"/>
    </location>
</feature>
<feature type="domain" description="VWFC" evidence="3">
    <location>
        <begin position="779"/>
        <end position="839"/>
    </location>
</feature>
<dbReference type="PANTHER" id="PTHR46439">
    <property type="entry name" value="CYSTEINE-RICH MOTOR NEURON 1 PROTEIN"/>
    <property type="match status" value="1"/>
</dbReference>
<keyword evidence="2" id="KW-0812">Transmembrane</keyword>
<feature type="compositionally biased region" description="Polar residues" evidence="1">
    <location>
        <begin position="1"/>
        <end position="11"/>
    </location>
</feature>
<dbReference type="PROSITE" id="PS50184">
    <property type="entry name" value="VWFC_2"/>
    <property type="match status" value="6"/>
</dbReference>
<feature type="compositionally biased region" description="Low complexity" evidence="1">
    <location>
        <begin position="1026"/>
        <end position="1045"/>
    </location>
</feature>
<evidence type="ECO:0000313" key="6">
    <source>
        <dbReference type="Proteomes" id="UP001432322"/>
    </source>
</evidence>
<evidence type="ECO:0000259" key="4">
    <source>
        <dbReference type="PROSITE" id="PS51252"/>
    </source>
</evidence>
<dbReference type="GO" id="GO:0004867">
    <property type="term" value="F:serine-type endopeptidase inhibitor activity"/>
    <property type="evidence" value="ECO:0007669"/>
    <property type="project" value="InterPro"/>
</dbReference>
<proteinExistence type="predicted"/>
<dbReference type="SUPFAM" id="SSF57603">
    <property type="entry name" value="FnI-like domain"/>
    <property type="match status" value="6"/>
</dbReference>
<keyword evidence="6" id="KW-1185">Reference proteome</keyword>
<dbReference type="InterPro" id="IPR052624">
    <property type="entry name" value="CRIM1"/>
</dbReference>
<dbReference type="Pfam" id="PF02822">
    <property type="entry name" value="Antistasin"/>
    <property type="match status" value="3"/>
</dbReference>